<keyword evidence="1" id="KW-0812">Transmembrane</keyword>
<proteinExistence type="predicted"/>
<reference evidence="2" key="1">
    <citation type="submission" date="2021-11" db="EMBL/GenBank/DDBJ databases">
        <authorList>
            <consortium name="Genoscope - CEA"/>
            <person name="William W."/>
        </authorList>
    </citation>
    <scope>NUCLEOTIDE SEQUENCE</scope>
</reference>
<accession>A0A8J2X3P7</accession>
<dbReference type="EMBL" id="CAKKNE010000006">
    <property type="protein sequence ID" value="CAH0379259.1"/>
    <property type="molecule type" value="Genomic_DNA"/>
</dbReference>
<organism evidence="2 3">
    <name type="scientific">Pelagomonas calceolata</name>
    <dbReference type="NCBI Taxonomy" id="35677"/>
    <lineage>
        <taxon>Eukaryota</taxon>
        <taxon>Sar</taxon>
        <taxon>Stramenopiles</taxon>
        <taxon>Ochrophyta</taxon>
        <taxon>Pelagophyceae</taxon>
        <taxon>Pelagomonadales</taxon>
        <taxon>Pelagomonadaceae</taxon>
        <taxon>Pelagomonas</taxon>
    </lineage>
</organism>
<name>A0A8J2X3P7_9STRA</name>
<comment type="caution">
    <text evidence="2">The sequence shown here is derived from an EMBL/GenBank/DDBJ whole genome shotgun (WGS) entry which is preliminary data.</text>
</comment>
<dbReference type="Proteomes" id="UP000789595">
    <property type="component" value="Unassembled WGS sequence"/>
</dbReference>
<keyword evidence="1" id="KW-0472">Membrane</keyword>
<evidence type="ECO:0000313" key="2">
    <source>
        <dbReference type="EMBL" id="CAH0379259.1"/>
    </source>
</evidence>
<gene>
    <name evidence="2" type="ORF">PECAL_6P08690</name>
</gene>
<dbReference type="AlphaFoldDB" id="A0A8J2X3P7"/>
<sequence>MRCGAAILLASTVGAETDDAHCGYAADAWRITPAEQTGNMGDAWTVRELHVYEDSECEGDPIQATSVFSKPSYPSKKVIVDGDTGSFWQANCGYSGDGCAAYGPHVGFYTATNTTARCVKLYQCAGTGCAPSIALQYMINGGDWTTAIVFDAKHGAFKDYPIHFPCPATPPTPGPESSPSGSSDANAASAGLITGVVVGAAVVLLVLLAGYFILKNRRAAPLPMKASDYSADELRPAKPPREGAAAAV</sequence>
<evidence type="ECO:0000256" key="1">
    <source>
        <dbReference type="SAM" id="Phobius"/>
    </source>
</evidence>
<protein>
    <submittedName>
        <fullName evidence="2">Uncharacterized protein</fullName>
    </submittedName>
</protein>
<feature type="transmembrane region" description="Helical" evidence="1">
    <location>
        <begin position="192"/>
        <end position="214"/>
    </location>
</feature>
<evidence type="ECO:0000313" key="3">
    <source>
        <dbReference type="Proteomes" id="UP000789595"/>
    </source>
</evidence>
<keyword evidence="1" id="KW-1133">Transmembrane helix</keyword>
<keyword evidence="3" id="KW-1185">Reference proteome</keyword>